<dbReference type="Pfam" id="PF00560">
    <property type="entry name" value="LRR_1"/>
    <property type="match status" value="3"/>
</dbReference>
<evidence type="ECO:0000256" key="4">
    <source>
        <dbReference type="ARBA" id="ARBA00022729"/>
    </source>
</evidence>
<organism evidence="11 12">
    <name type="scientific">Urochloa decumbens</name>
    <dbReference type="NCBI Taxonomy" id="240449"/>
    <lineage>
        <taxon>Eukaryota</taxon>
        <taxon>Viridiplantae</taxon>
        <taxon>Streptophyta</taxon>
        <taxon>Embryophyta</taxon>
        <taxon>Tracheophyta</taxon>
        <taxon>Spermatophyta</taxon>
        <taxon>Magnoliopsida</taxon>
        <taxon>Liliopsida</taxon>
        <taxon>Poales</taxon>
        <taxon>Poaceae</taxon>
        <taxon>PACMAD clade</taxon>
        <taxon>Panicoideae</taxon>
        <taxon>Panicodae</taxon>
        <taxon>Paniceae</taxon>
        <taxon>Melinidinae</taxon>
        <taxon>Urochloa</taxon>
    </lineage>
</organism>
<name>A0ABC8VNG8_9POAL</name>
<proteinExistence type="predicted"/>
<keyword evidence="7" id="KW-0472">Membrane</keyword>
<dbReference type="Pfam" id="PF08263">
    <property type="entry name" value="LRRNT_2"/>
    <property type="match status" value="1"/>
</dbReference>
<dbReference type="AlphaFoldDB" id="A0ABC8VNG8"/>
<evidence type="ECO:0000256" key="3">
    <source>
        <dbReference type="ARBA" id="ARBA00022692"/>
    </source>
</evidence>
<accession>A0ABC8VNG8</accession>
<feature type="signal peptide" evidence="9">
    <location>
        <begin position="1"/>
        <end position="26"/>
    </location>
</feature>
<protein>
    <recommendedName>
        <fullName evidence="10">Leucine-rich repeat-containing N-terminal plant-type domain-containing protein</fullName>
    </recommendedName>
</protein>
<dbReference type="InterPro" id="IPR032675">
    <property type="entry name" value="LRR_dom_sf"/>
</dbReference>
<evidence type="ECO:0000256" key="2">
    <source>
        <dbReference type="ARBA" id="ARBA00022614"/>
    </source>
</evidence>
<evidence type="ECO:0000256" key="1">
    <source>
        <dbReference type="ARBA" id="ARBA00004167"/>
    </source>
</evidence>
<dbReference type="Gene3D" id="3.80.10.10">
    <property type="entry name" value="Ribonuclease Inhibitor"/>
    <property type="match status" value="1"/>
</dbReference>
<evidence type="ECO:0000256" key="7">
    <source>
        <dbReference type="ARBA" id="ARBA00023136"/>
    </source>
</evidence>
<dbReference type="PANTHER" id="PTHR47988">
    <property type="entry name" value="SOMATIC EMBRYOGENESIS RECEPTOR KINASE 1"/>
    <property type="match status" value="1"/>
</dbReference>
<reference evidence="12" key="1">
    <citation type="submission" date="2024-06" db="EMBL/GenBank/DDBJ databases">
        <authorList>
            <person name="Ryan C."/>
        </authorList>
    </citation>
    <scope>NUCLEOTIDE SEQUENCE [LARGE SCALE GENOMIC DNA]</scope>
</reference>
<keyword evidence="5" id="KW-0677">Repeat</keyword>
<dbReference type="SUPFAM" id="SSF52058">
    <property type="entry name" value="L domain-like"/>
    <property type="match status" value="1"/>
</dbReference>
<reference evidence="11 12" key="2">
    <citation type="submission" date="2024-10" db="EMBL/GenBank/DDBJ databases">
        <authorList>
            <person name="Ryan C."/>
        </authorList>
    </citation>
    <scope>NUCLEOTIDE SEQUENCE [LARGE SCALE GENOMIC DNA]</scope>
</reference>
<evidence type="ECO:0000256" key="6">
    <source>
        <dbReference type="ARBA" id="ARBA00022989"/>
    </source>
</evidence>
<gene>
    <name evidence="11" type="ORF">URODEC1_LOCUS5231</name>
</gene>
<dbReference type="EMBL" id="OZ075120">
    <property type="protein sequence ID" value="CAL4894152.1"/>
    <property type="molecule type" value="Genomic_DNA"/>
</dbReference>
<dbReference type="InterPro" id="IPR013210">
    <property type="entry name" value="LRR_N_plant-typ"/>
</dbReference>
<evidence type="ECO:0000256" key="9">
    <source>
        <dbReference type="SAM" id="SignalP"/>
    </source>
</evidence>
<evidence type="ECO:0000313" key="12">
    <source>
        <dbReference type="Proteomes" id="UP001497457"/>
    </source>
</evidence>
<evidence type="ECO:0000313" key="11">
    <source>
        <dbReference type="EMBL" id="CAL4894152.1"/>
    </source>
</evidence>
<keyword evidence="12" id="KW-1185">Reference proteome</keyword>
<feature type="domain" description="Leucine-rich repeat-containing N-terminal plant-type" evidence="10">
    <location>
        <begin position="28"/>
        <end position="67"/>
    </location>
</feature>
<dbReference type="InterPro" id="IPR001611">
    <property type="entry name" value="Leu-rich_rpt"/>
</dbReference>
<keyword evidence="2" id="KW-0433">Leucine-rich repeat</keyword>
<dbReference type="GO" id="GO:0016020">
    <property type="term" value="C:membrane"/>
    <property type="evidence" value="ECO:0007669"/>
    <property type="project" value="UniProtKB-SubCell"/>
</dbReference>
<dbReference type="Proteomes" id="UP001497457">
    <property type="component" value="Chromosome 10rd"/>
</dbReference>
<keyword evidence="8" id="KW-0325">Glycoprotein</keyword>
<evidence type="ECO:0000256" key="5">
    <source>
        <dbReference type="ARBA" id="ARBA00022737"/>
    </source>
</evidence>
<sequence>MALVTATRTTLSVAAAVLMAMAVAAAANKDADALTALRGGLKDPDGALNSWDPTLVNPCTWFYVTCDGDNRVIRLDLGNLKLSGALAPELGQLERLRFLEVYDNNIQGQIPPELGGLTNLVGLDLRNNRISGPIPLALGNIQSLKILNLSNNDLCGTIPTNGAFGNIPPSSFANNPRLHPGGKC</sequence>
<keyword evidence="3" id="KW-0812">Transmembrane</keyword>
<dbReference type="FunFam" id="3.80.10.10:FF:000275">
    <property type="entry name" value="Leucine-rich repeat receptor-like protein kinase"/>
    <property type="match status" value="1"/>
</dbReference>
<keyword evidence="4 9" id="KW-0732">Signal</keyword>
<keyword evidence="6" id="KW-1133">Transmembrane helix</keyword>
<feature type="chain" id="PRO_5044740698" description="Leucine-rich repeat-containing N-terminal plant-type domain-containing protein" evidence="9">
    <location>
        <begin position="27"/>
        <end position="184"/>
    </location>
</feature>
<evidence type="ECO:0000259" key="10">
    <source>
        <dbReference type="Pfam" id="PF08263"/>
    </source>
</evidence>
<evidence type="ECO:0000256" key="8">
    <source>
        <dbReference type="ARBA" id="ARBA00023180"/>
    </source>
</evidence>
<comment type="subcellular location">
    <subcellularLocation>
        <location evidence="1">Membrane</location>
        <topology evidence="1">Single-pass membrane protein</topology>
    </subcellularLocation>
</comment>